<dbReference type="Proteomes" id="UP001321749">
    <property type="component" value="Unassembled WGS sequence"/>
</dbReference>
<dbReference type="AlphaFoldDB" id="A0AAV9HG05"/>
<feature type="compositionally biased region" description="Basic residues" evidence="1">
    <location>
        <begin position="301"/>
        <end position="313"/>
    </location>
</feature>
<sequence length="385" mass="44169">MAASNSVQIPDVQTLMNYTDAEIAAFIQSSTRRGINEAEFFSTIEVADPENLTEEILQRLRNHANSLSDHVLDAVNSRLLELTNSADRDFDNPISPPRASTSPRSSLPPSPPENVEKRFYYQLQSEGGQPLYPIEQVAQIQKNPDAYRQMLQPWTQARHGQPEWHVFQAQYVDWDSFKRWQIDSRRQGRSLAEHERVIQQSLSHYEVQTSFKLLIELRRQDKVTTWVEYLAYTYNINRRLMSRSQYEARVKWILLELTKRSDETGDNELDEPGSRGQGAGTGNNSPVNEITTDQSIDARNTRSKRGNHPRGKRARDDATEEQQPRKRRAGGKSTLTTDRKTTDQLSGRPITRSKTTKLPQGKRGKDDRPGAQRRRRKPAGDTVKE</sequence>
<feature type="non-terminal residue" evidence="2">
    <location>
        <position position="385"/>
    </location>
</feature>
<organism evidence="2 3">
    <name type="scientific">Cladorrhinum samala</name>
    <dbReference type="NCBI Taxonomy" id="585594"/>
    <lineage>
        <taxon>Eukaryota</taxon>
        <taxon>Fungi</taxon>
        <taxon>Dikarya</taxon>
        <taxon>Ascomycota</taxon>
        <taxon>Pezizomycotina</taxon>
        <taxon>Sordariomycetes</taxon>
        <taxon>Sordariomycetidae</taxon>
        <taxon>Sordariales</taxon>
        <taxon>Podosporaceae</taxon>
        <taxon>Cladorrhinum</taxon>
    </lineage>
</organism>
<comment type="caution">
    <text evidence="2">The sequence shown here is derived from an EMBL/GenBank/DDBJ whole genome shotgun (WGS) entry which is preliminary data.</text>
</comment>
<evidence type="ECO:0000256" key="1">
    <source>
        <dbReference type="SAM" id="MobiDB-lite"/>
    </source>
</evidence>
<keyword evidence="3" id="KW-1185">Reference proteome</keyword>
<protein>
    <submittedName>
        <fullName evidence="2">Uncharacterized protein</fullName>
    </submittedName>
</protein>
<feature type="region of interest" description="Disordered" evidence="1">
    <location>
        <begin position="87"/>
        <end position="114"/>
    </location>
</feature>
<reference evidence="2" key="2">
    <citation type="submission" date="2023-06" db="EMBL/GenBank/DDBJ databases">
        <authorList>
            <consortium name="Lawrence Berkeley National Laboratory"/>
            <person name="Mondo S.J."/>
            <person name="Hensen N."/>
            <person name="Bonometti L."/>
            <person name="Westerberg I."/>
            <person name="Brannstrom I.O."/>
            <person name="Guillou S."/>
            <person name="Cros-Aarteil S."/>
            <person name="Calhoun S."/>
            <person name="Haridas S."/>
            <person name="Kuo A."/>
            <person name="Pangilinan J."/>
            <person name="Riley R."/>
            <person name="Labutti K."/>
            <person name="Andreopoulos B."/>
            <person name="Lipzen A."/>
            <person name="Chen C."/>
            <person name="Yanf M."/>
            <person name="Daum C."/>
            <person name="Ng V."/>
            <person name="Clum A."/>
            <person name="Steindorff A."/>
            <person name="Ohm R."/>
            <person name="Martin F."/>
            <person name="Silar P."/>
            <person name="Natvig D."/>
            <person name="Lalanne C."/>
            <person name="Gautier V."/>
            <person name="Ament-Velasquez S.L."/>
            <person name="Kruys A."/>
            <person name="Hutchinson M.I."/>
            <person name="Powell A.J."/>
            <person name="Barry K."/>
            <person name="Miller A.N."/>
            <person name="Grigoriev I.V."/>
            <person name="Debuchy R."/>
            <person name="Gladieux P."/>
            <person name="Thoren M.H."/>
            <person name="Johannesson H."/>
        </authorList>
    </citation>
    <scope>NUCLEOTIDE SEQUENCE</scope>
    <source>
        <strain evidence="2">PSN324</strain>
    </source>
</reference>
<dbReference type="EMBL" id="MU865059">
    <property type="protein sequence ID" value="KAK4458720.1"/>
    <property type="molecule type" value="Genomic_DNA"/>
</dbReference>
<reference evidence="2" key="1">
    <citation type="journal article" date="2023" name="Mol. Phylogenet. Evol.">
        <title>Genome-scale phylogeny and comparative genomics of the fungal order Sordariales.</title>
        <authorList>
            <person name="Hensen N."/>
            <person name="Bonometti L."/>
            <person name="Westerberg I."/>
            <person name="Brannstrom I.O."/>
            <person name="Guillou S."/>
            <person name="Cros-Aarteil S."/>
            <person name="Calhoun S."/>
            <person name="Haridas S."/>
            <person name="Kuo A."/>
            <person name="Mondo S."/>
            <person name="Pangilinan J."/>
            <person name="Riley R."/>
            <person name="LaButti K."/>
            <person name="Andreopoulos B."/>
            <person name="Lipzen A."/>
            <person name="Chen C."/>
            <person name="Yan M."/>
            <person name="Daum C."/>
            <person name="Ng V."/>
            <person name="Clum A."/>
            <person name="Steindorff A."/>
            <person name="Ohm R.A."/>
            <person name="Martin F."/>
            <person name="Silar P."/>
            <person name="Natvig D.O."/>
            <person name="Lalanne C."/>
            <person name="Gautier V."/>
            <person name="Ament-Velasquez S.L."/>
            <person name="Kruys A."/>
            <person name="Hutchinson M.I."/>
            <person name="Powell A.J."/>
            <person name="Barry K."/>
            <person name="Miller A.N."/>
            <person name="Grigoriev I.V."/>
            <person name="Debuchy R."/>
            <person name="Gladieux P."/>
            <person name="Hiltunen Thoren M."/>
            <person name="Johannesson H."/>
        </authorList>
    </citation>
    <scope>NUCLEOTIDE SEQUENCE</scope>
    <source>
        <strain evidence="2">PSN324</strain>
    </source>
</reference>
<name>A0AAV9HG05_9PEZI</name>
<feature type="region of interest" description="Disordered" evidence="1">
    <location>
        <begin position="263"/>
        <end position="385"/>
    </location>
</feature>
<gene>
    <name evidence="2" type="ORF">QBC42DRAFT_349419</name>
</gene>
<evidence type="ECO:0000313" key="2">
    <source>
        <dbReference type="EMBL" id="KAK4458720.1"/>
    </source>
</evidence>
<proteinExistence type="predicted"/>
<evidence type="ECO:0000313" key="3">
    <source>
        <dbReference type="Proteomes" id="UP001321749"/>
    </source>
</evidence>
<accession>A0AAV9HG05</accession>
<feature type="compositionally biased region" description="Polar residues" evidence="1">
    <location>
        <begin position="282"/>
        <end position="298"/>
    </location>
</feature>